<accession>A0A0E0EKK4</accession>
<feature type="region of interest" description="Disordered" evidence="1">
    <location>
        <begin position="159"/>
        <end position="183"/>
    </location>
</feature>
<organism evidence="2">
    <name type="scientific">Oryza meridionalis</name>
    <dbReference type="NCBI Taxonomy" id="40149"/>
    <lineage>
        <taxon>Eukaryota</taxon>
        <taxon>Viridiplantae</taxon>
        <taxon>Streptophyta</taxon>
        <taxon>Embryophyta</taxon>
        <taxon>Tracheophyta</taxon>
        <taxon>Spermatophyta</taxon>
        <taxon>Magnoliopsida</taxon>
        <taxon>Liliopsida</taxon>
        <taxon>Poales</taxon>
        <taxon>Poaceae</taxon>
        <taxon>BOP clade</taxon>
        <taxon>Oryzoideae</taxon>
        <taxon>Oryzeae</taxon>
        <taxon>Oryzinae</taxon>
        <taxon>Oryza</taxon>
    </lineage>
</organism>
<reference evidence="2" key="1">
    <citation type="submission" date="2015-04" db="UniProtKB">
        <authorList>
            <consortium name="EnsemblPlants"/>
        </authorList>
    </citation>
    <scope>IDENTIFICATION</scope>
</reference>
<dbReference type="PANTHER" id="PTHR33115:SF56">
    <property type="entry name" value="OS05G0239400 PROTEIN"/>
    <property type="match status" value="1"/>
</dbReference>
<dbReference type="PANTHER" id="PTHR33115">
    <property type="entry name" value="ARM REPEAT SUPERFAMILY PROTEIN"/>
    <property type="match status" value="1"/>
</dbReference>
<sequence length="295" mass="32383">MTKEEFVSLLRDIFLGNKDSMGRLRRKAGELLVKSLSTPSNCDKIAGTIMEILCEGDSKDGLDIRRYGSVVDQLTEMLVKDKQCQISVAAILEHPCSRFLKSCQLSKQDAINLLTTALGLILSSNTERNAVAGSDSSNYTVAHSAGAATEARGSNYSAIARDEESQPPKDAFQDKSPTEQDDKLSQEKKLLAALLSLTMVICEKLIDADDFSNVAHVDRELLKKLIEIIDVNNDATADCLRIVKLSCQASENLLELDKCMFFAGNDHEAIKPARSLSCFVKEAKECFKEAQEPGK</sequence>
<dbReference type="Gramene" id="OMERI08G09680.1">
    <property type="protein sequence ID" value="OMERI08G09680.1"/>
    <property type="gene ID" value="OMERI08G09680"/>
</dbReference>
<evidence type="ECO:0000313" key="2">
    <source>
        <dbReference type="EnsemblPlants" id="OMERI08G09680.1"/>
    </source>
</evidence>
<name>A0A0E0EKK4_9ORYZ</name>
<dbReference type="EnsemblPlants" id="OMERI08G09680.1">
    <property type="protein sequence ID" value="OMERI08G09680.1"/>
    <property type="gene ID" value="OMERI08G09680"/>
</dbReference>
<keyword evidence="3" id="KW-1185">Reference proteome</keyword>
<feature type="compositionally biased region" description="Basic and acidic residues" evidence="1">
    <location>
        <begin position="160"/>
        <end position="183"/>
    </location>
</feature>
<dbReference type="HOGENOM" id="CLU_944541_0_0_1"/>
<dbReference type="Proteomes" id="UP000008021">
    <property type="component" value="Chromosome 8"/>
</dbReference>
<dbReference type="AlphaFoldDB" id="A0A0E0EKK4"/>
<evidence type="ECO:0000313" key="3">
    <source>
        <dbReference type="Proteomes" id="UP000008021"/>
    </source>
</evidence>
<dbReference type="STRING" id="40149.A0A0E0EKK4"/>
<reference evidence="2" key="2">
    <citation type="submission" date="2018-05" db="EMBL/GenBank/DDBJ databases">
        <title>OmerRS3 (Oryza meridionalis Reference Sequence Version 3).</title>
        <authorList>
            <person name="Zhang J."/>
            <person name="Kudrna D."/>
            <person name="Lee S."/>
            <person name="Talag J."/>
            <person name="Welchert J."/>
            <person name="Wing R.A."/>
        </authorList>
    </citation>
    <scope>NUCLEOTIDE SEQUENCE [LARGE SCALE GENOMIC DNA]</scope>
    <source>
        <strain evidence="2">cv. OR44</strain>
    </source>
</reference>
<evidence type="ECO:0000256" key="1">
    <source>
        <dbReference type="SAM" id="MobiDB-lite"/>
    </source>
</evidence>
<protein>
    <submittedName>
        <fullName evidence="2">Uncharacterized protein</fullName>
    </submittedName>
</protein>
<proteinExistence type="predicted"/>